<keyword evidence="5" id="KW-1185">Reference proteome</keyword>
<dbReference type="InterPro" id="IPR012610">
    <property type="entry name" value="SASP_SspH"/>
</dbReference>
<protein>
    <submittedName>
        <fullName evidence="4">H-type small acid-soluble spore protein</fullName>
    </submittedName>
</protein>
<dbReference type="NCBIfam" id="TIGR02861">
    <property type="entry name" value="SASP_H"/>
    <property type="match status" value="1"/>
</dbReference>
<evidence type="ECO:0000313" key="4">
    <source>
        <dbReference type="EMBL" id="MBH8594484.1"/>
    </source>
</evidence>
<gene>
    <name evidence="4" type="ORF">I8U20_03970</name>
</gene>
<dbReference type="AlphaFoldDB" id="A0A8I1A460"/>
<evidence type="ECO:0000256" key="2">
    <source>
        <dbReference type="ARBA" id="ARBA00006573"/>
    </source>
</evidence>
<dbReference type="RefSeq" id="WP_181731730.1">
    <property type="nucleotide sequence ID" value="NZ_JACEIR010000003.1"/>
</dbReference>
<dbReference type="Pfam" id="PF08141">
    <property type="entry name" value="SspH"/>
    <property type="match status" value="1"/>
</dbReference>
<evidence type="ECO:0000313" key="5">
    <source>
        <dbReference type="Proteomes" id="UP000633619"/>
    </source>
</evidence>
<dbReference type="HAMAP" id="MF_00667">
    <property type="entry name" value="SspH"/>
    <property type="match status" value="1"/>
</dbReference>
<name>A0A8I1A460_THEIN</name>
<organism evidence="4 5">
    <name type="scientific">Thermoactinomyces intermedius</name>
    <dbReference type="NCBI Taxonomy" id="2024"/>
    <lineage>
        <taxon>Bacteria</taxon>
        <taxon>Bacillati</taxon>
        <taxon>Bacillota</taxon>
        <taxon>Bacilli</taxon>
        <taxon>Bacillales</taxon>
        <taxon>Thermoactinomycetaceae</taxon>
        <taxon>Thermoactinomyces</taxon>
    </lineage>
</organism>
<dbReference type="GO" id="GO:0030435">
    <property type="term" value="P:sporulation resulting in formation of a cellular spore"/>
    <property type="evidence" value="ECO:0007669"/>
    <property type="project" value="UniProtKB-KW"/>
</dbReference>
<keyword evidence="3" id="KW-0749">Sporulation</keyword>
<reference evidence="4 5" key="1">
    <citation type="submission" date="2020-12" db="EMBL/GenBank/DDBJ databases">
        <title>WGS of Thermoactinomyces spp.</title>
        <authorList>
            <person name="Cheng K."/>
        </authorList>
    </citation>
    <scope>NUCLEOTIDE SEQUENCE [LARGE SCALE GENOMIC DNA]</scope>
    <source>
        <strain evidence="5">CICC 10671\DSM 43846</strain>
    </source>
</reference>
<comment type="caution">
    <text evidence="4">The sequence shown here is derived from an EMBL/GenBank/DDBJ whole genome shotgun (WGS) entry which is preliminary data.</text>
</comment>
<accession>A0A8I1A460</accession>
<dbReference type="EMBL" id="JAECVW010000002">
    <property type="protein sequence ID" value="MBH8594484.1"/>
    <property type="molecule type" value="Genomic_DNA"/>
</dbReference>
<comment type="subcellular location">
    <subcellularLocation>
        <location evidence="1">Spore core</location>
    </subcellularLocation>
</comment>
<evidence type="ECO:0000256" key="3">
    <source>
        <dbReference type="ARBA" id="ARBA00022969"/>
    </source>
</evidence>
<dbReference type="GO" id="GO:0042601">
    <property type="term" value="C:endospore-forming forespore"/>
    <property type="evidence" value="ECO:0007669"/>
    <property type="project" value="InterPro"/>
</dbReference>
<proteinExistence type="inferred from homology"/>
<comment type="similarity">
    <text evidence="2">Belongs to the SspH family.</text>
</comment>
<dbReference type="GO" id="GO:0030436">
    <property type="term" value="P:asexual sporulation"/>
    <property type="evidence" value="ECO:0007669"/>
    <property type="project" value="InterPro"/>
</dbReference>
<evidence type="ECO:0000256" key="1">
    <source>
        <dbReference type="ARBA" id="ARBA00004288"/>
    </source>
</evidence>
<dbReference type="Proteomes" id="UP000633619">
    <property type="component" value="Unassembled WGS sequence"/>
</dbReference>
<sequence length="63" mass="7361">MEIERAKQILQSSEKITVLYQGEPVWIDMVDENAEKAQVHSESNPDDVKKIPVWDLEEKKEVH</sequence>